<evidence type="ECO:0000313" key="3">
    <source>
        <dbReference type="Proteomes" id="UP000252038"/>
    </source>
</evidence>
<proteinExistence type="predicted"/>
<feature type="transmembrane region" description="Helical" evidence="1">
    <location>
        <begin position="278"/>
        <end position="305"/>
    </location>
</feature>
<reference evidence="2 3" key="1">
    <citation type="submission" date="2018-05" db="EMBL/GenBank/DDBJ databases">
        <title>Genome sequencing, assembly and analysis of the novel insecticidal bacterium, Chromobacterium phragmitis.</title>
        <authorList>
            <person name="Sparks M.E."/>
            <person name="Blackburn M.B."/>
            <person name="Gundersen-Rindal D.E."/>
        </authorList>
    </citation>
    <scope>NUCLEOTIDE SEQUENCE [LARGE SCALE GENOMIC DNA]</scope>
    <source>
        <strain evidence="2">IIBBL 274-1</strain>
    </source>
</reference>
<dbReference type="Pfam" id="PF14897">
    <property type="entry name" value="EpsG"/>
    <property type="match status" value="1"/>
</dbReference>
<dbReference type="AlphaFoldDB" id="A0A344UKP2"/>
<evidence type="ECO:0008006" key="4">
    <source>
        <dbReference type="Google" id="ProtNLM"/>
    </source>
</evidence>
<evidence type="ECO:0000256" key="1">
    <source>
        <dbReference type="SAM" id="Phobius"/>
    </source>
</evidence>
<dbReference type="Proteomes" id="UP000252038">
    <property type="component" value="Chromosome"/>
</dbReference>
<accession>A0A344UKP2</accession>
<feature type="transmembrane region" description="Helical" evidence="1">
    <location>
        <begin position="206"/>
        <end position="223"/>
    </location>
</feature>
<feature type="transmembrane region" description="Helical" evidence="1">
    <location>
        <begin position="55"/>
        <end position="74"/>
    </location>
</feature>
<keyword evidence="1" id="KW-1133">Transmembrane helix</keyword>
<name>A0A344UKP2_9NEIS</name>
<sequence length="355" mass="39399">MRRARAFRLGSCQGLDEISVPTHMTPYLFVFAAFMAMFLTLEATAGRRALTRTECWMLLLPLAIFAIAYAGRIGTDVENYARLFDLAEGFPLEPGFSILMIGAKAIGLDYVDFTRLLALMEMLLLLSIVTRLRDPLFFLLFYLGSFYLNFQFNAIRNSLALLIVAALYVRLPRAGLLALLSSTAIHYSSLLSLSLVRLSLSRRQKLATGLVVAAGCAIALVWLKTDWLGAAAEGLSGYTGYLEQQYESKAVYPALLLKLCVAWLMYNNGGRRFYLTAYAMLVVLIHAVSPVLSRLGDLVLFLMLMDFCANHRLVRRRMLAIGVSCVLVLSSLMIPWSDCQNGGEANWCLSGPNGR</sequence>
<dbReference type="KEGG" id="chrb:DK843_16950"/>
<gene>
    <name evidence="2" type="ORF">DK843_16950</name>
</gene>
<dbReference type="InterPro" id="IPR049458">
    <property type="entry name" value="EpsG-like"/>
</dbReference>
<organism evidence="2 3">
    <name type="scientific">Chromobacterium phragmitis</name>
    <dbReference type="NCBI Taxonomy" id="2202141"/>
    <lineage>
        <taxon>Bacteria</taxon>
        <taxon>Pseudomonadati</taxon>
        <taxon>Pseudomonadota</taxon>
        <taxon>Betaproteobacteria</taxon>
        <taxon>Neisseriales</taxon>
        <taxon>Chromobacteriaceae</taxon>
        <taxon>Chromobacterium</taxon>
    </lineage>
</organism>
<feature type="transmembrane region" description="Helical" evidence="1">
    <location>
        <begin position="24"/>
        <end position="43"/>
    </location>
</feature>
<evidence type="ECO:0000313" key="2">
    <source>
        <dbReference type="EMBL" id="AXE35840.1"/>
    </source>
</evidence>
<keyword evidence="1" id="KW-0812">Transmembrane</keyword>
<keyword evidence="1" id="KW-0472">Membrane</keyword>
<dbReference type="EMBL" id="CP029554">
    <property type="protein sequence ID" value="AXE35840.1"/>
    <property type="molecule type" value="Genomic_DNA"/>
</dbReference>
<feature type="transmembrane region" description="Helical" evidence="1">
    <location>
        <begin position="176"/>
        <end position="200"/>
    </location>
</feature>
<feature type="transmembrane region" description="Helical" evidence="1">
    <location>
        <begin position="317"/>
        <end position="336"/>
    </location>
</feature>
<protein>
    <recommendedName>
        <fullName evidence="4">EpsG family protein</fullName>
    </recommendedName>
</protein>